<protein>
    <recommendedName>
        <fullName evidence="4">Transposase</fullName>
    </recommendedName>
</protein>
<name>W6M9T4_9GAMM</name>
<proteinExistence type="predicted"/>
<evidence type="ECO:0000313" key="2">
    <source>
        <dbReference type="EMBL" id="CDI04412.1"/>
    </source>
</evidence>
<accession>W6M9T4</accession>
<keyword evidence="3" id="KW-1185">Reference proteome</keyword>
<dbReference type="Proteomes" id="UP000035760">
    <property type="component" value="Unassembled WGS sequence"/>
</dbReference>
<keyword evidence="1" id="KW-0175">Coiled coil</keyword>
<evidence type="ECO:0000256" key="1">
    <source>
        <dbReference type="SAM" id="Coils"/>
    </source>
</evidence>
<gene>
    <name evidence="2" type="ORF">BN873_980013</name>
</gene>
<feature type="coiled-coil region" evidence="1">
    <location>
        <begin position="28"/>
        <end position="55"/>
    </location>
</feature>
<dbReference type="AlphaFoldDB" id="W6M9T4"/>
<sequence length="81" mass="9388">MENFVPVFESKVKKLYDKVVKELSIPKKERNKKRLKKMLREIKGMKKTIRSAKKVKSCPHCGHALWDEDDLPYADTDVAAA</sequence>
<dbReference type="RefSeq" id="WP_048676628.1">
    <property type="nucleotide sequence ID" value="NZ_CBTJ020000111.1"/>
</dbReference>
<reference evidence="2" key="2">
    <citation type="submission" date="2014-03" db="EMBL/GenBank/DDBJ databases">
        <title>Candidatus Competibacter-lineage genomes retrieved from metagenomes reveal functional metabolic diversity.</title>
        <authorList>
            <person name="McIlroy S.J."/>
            <person name="Albertsen M."/>
            <person name="Andresen E.K."/>
            <person name="Saunders A.M."/>
            <person name="Kristiansen R."/>
            <person name="Stokholm-Bjerregaard M."/>
            <person name="Nielsen K.L."/>
            <person name="Nielsen P.H."/>
        </authorList>
    </citation>
    <scope>NUCLEOTIDE SEQUENCE</scope>
    <source>
        <strain evidence="2">Run_A_D11</strain>
    </source>
</reference>
<dbReference type="EMBL" id="CBTJ020000111">
    <property type="protein sequence ID" value="CDI04412.1"/>
    <property type="molecule type" value="Genomic_DNA"/>
</dbReference>
<dbReference type="STRING" id="1400863.BN873_980013"/>
<evidence type="ECO:0008006" key="4">
    <source>
        <dbReference type="Google" id="ProtNLM"/>
    </source>
</evidence>
<reference evidence="2" key="1">
    <citation type="submission" date="2013-07" db="EMBL/GenBank/DDBJ databases">
        <authorList>
            <person name="McIlroy S."/>
        </authorList>
    </citation>
    <scope>NUCLEOTIDE SEQUENCE [LARGE SCALE GENOMIC DNA]</scope>
    <source>
        <strain evidence="2">Run_A_D11</strain>
    </source>
</reference>
<comment type="caution">
    <text evidence="2">The sequence shown here is derived from an EMBL/GenBank/DDBJ whole genome shotgun (WGS) entry which is preliminary data.</text>
</comment>
<evidence type="ECO:0000313" key="3">
    <source>
        <dbReference type="Proteomes" id="UP000035760"/>
    </source>
</evidence>
<organism evidence="2 3">
    <name type="scientific">Candidatus Competibacter denitrificans Run_A_D11</name>
    <dbReference type="NCBI Taxonomy" id="1400863"/>
    <lineage>
        <taxon>Bacteria</taxon>
        <taxon>Pseudomonadati</taxon>
        <taxon>Pseudomonadota</taxon>
        <taxon>Gammaproteobacteria</taxon>
        <taxon>Candidatus Competibacteraceae</taxon>
        <taxon>Candidatus Competibacter</taxon>
    </lineage>
</organism>